<dbReference type="CDD" id="cd10797">
    <property type="entry name" value="GH57N_APU_like_1"/>
    <property type="match status" value="1"/>
</dbReference>
<keyword evidence="2 3" id="KW-0119">Carbohydrate metabolism</keyword>
<evidence type="ECO:0000256" key="1">
    <source>
        <dbReference type="ARBA" id="ARBA00006821"/>
    </source>
</evidence>
<name>A0AAE3R6G9_9BACT</name>
<dbReference type="PANTHER" id="PTHR36306">
    <property type="entry name" value="ALPHA-AMYLASE-RELATED-RELATED"/>
    <property type="match status" value="1"/>
</dbReference>
<evidence type="ECO:0000256" key="2">
    <source>
        <dbReference type="ARBA" id="ARBA00023277"/>
    </source>
</evidence>
<evidence type="ECO:0000256" key="3">
    <source>
        <dbReference type="RuleBase" id="RU361196"/>
    </source>
</evidence>
<protein>
    <submittedName>
        <fullName evidence="5">DUF3536 domain-containing protein</fullName>
    </submittedName>
</protein>
<dbReference type="GO" id="GO:0003824">
    <property type="term" value="F:catalytic activity"/>
    <property type="evidence" value="ECO:0007669"/>
    <property type="project" value="InterPro"/>
</dbReference>
<dbReference type="InterPro" id="IPR011330">
    <property type="entry name" value="Glyco_hydro/deAcase_b/a-brl"/>
</dbReference>
<dbReference type="InterPro" id="IPR027291">
    <property type="entry name" value="Glyco_hydro_38_N_sf"/>
</dbReference>
<comment type="caution">
    <text evidence="5">The sequence shown here is derived from an EMBL/GenBank/DDBJ whole genome shotgun (WGS) entry which is preliminary data.</text>
</comment>
<comment type="similarity">
    <text evidence="1 3">Belongs to the glycosyl hydrolase 57 family.</text>
</comment>
<proteinExistence type="inferred from homology"/>
<dbReference type="InterPro" id="IPR052046">
    <property type="entry name" value="GH57_Enzymes"/>
</dbReference>
<dbReference type="InterPro" id="IPR004300">
    <property type="entry name" value="Glyco_hydro_57_N"/>
</dbReference>
<dbReference type="GO" id="GO:0005975">
    <property type="term" value="P:carbohydrate metabolic process"/>
    <property type="evidence" value="ECO:0007669"/>
    <property type="project" value="InterPro"/>
</dbReference>
<dbReference type="InterPro" id="IPR021923">
    <property type="entry name" value="DUF3536"/>
</dbReference>
<organism evidence="5 6">
    <name type="scientific">Xanthocytophaga agilis</name>
    <dbReference type="NCBI Taxonomy" id="3048010"/>
    <lineage>
        <taxon>Bacteria</taxon>
        <taxon>Pseudomonadati</taxon>
        <taxon>Bacteroidota</taxon>
        <taxon>Cytophagia</taxon>
        <taxon>Cytophagales</taxon>
        <taxon>Rhodocytophagaceae</taxon>
        <taxon>Xanthocytophaga</taxon>
    </lineage>
</organism>
<gene>
    <name evidence="5" type="ORF">QNI22_28390</name>
</gene>
<dbReference type="Pfam" id="PF12055">
    <property type="entry name" value="DUF3536"/>
    <property type="match status" value="1"/>
</dbReference>
<evidence type="ECO:0000259" key="4">
    <source>
        <dbReference type="Pfam" id="PF03065"/>
    </source>
</evidence>
<dbReference type="PANTHER" id="PTHR36306:SF3">
    <property type="entry name" value="GLYCOSIDE HYDROLASE FAMILY 57"/>
    <property type="match status" value="1"/>
</dbReference>
<feature type="domain" description="Glycoside hydrolase family 57 N-terminal" evidence="4">
    <location>
        <begin position="73"/>
        <end position="314"/>
    </location>
</feature>
<dbReference type="RefSeq" id="WP_314516065.1">
    <property type="nucleotide sequence ID" value="NZ_JASJOU010000012.1"/>
</dbReference>
<accession>A0AAE3R6G9</accession>
<dbReference type="Pfam" id="PF03065">
    <property type="entry name" value="Glyco_hydro_57"/>
    <property type="match status" value="1"/>
</dbReference>
<dbReference type="AlphaFoldDB" id="A0AAE3R6G9"/>
<evidence type="ECO:0000313" key="6">
    <source>
        <dbReference type="Proteomes" id="UP001232063"/>
    </source>
</evidence>
<dbReference type="EMBL" id="JASJOU010000012">
    <property type="protein sequence ID" value="MDJ1504614.1"/>
    <property type="molecule type" value="Genomic_DNA"/>
</dbReference>
<evidence type="ECO:0000313" key="5">
    <source>
        <dbReference type="EMBL" id="MDJ1504614.1"/>
    </source>
</evidence>
<reference evidence="5" key="1">
    <citation type="submission" date="2023-05" db="EMBL/GenBank/DDBJ databases">
        <authorList>
            <person name="Zhang X."/>
        </authorList>
    </citation>
    <scope>NUCLEOTIDE SEQUENCE</scope>
    <source>
        <strain evidence="5">BD1B2-1</strain>
    </source>
</reference>
<dbReference type="Gene3D" id="3.20.110.10">
    <property type="entry name" value="Glycoside hydrolase 38, N terminal domain"/>
    <property type="match status" value="2"/>
</dbReference>
<dbReference type="Proteomes" id="UP001232063">
    <property type="component" value="Unassembled WGS sequence"/>
</dbReference>
<keyword evidence="6" id="KW-1185">Reference proteome</keyword>
<dbReference type="SUPFAM" id="SSF88713">
    <property type="entry name" value="Glycoside hydrolase/deacetylase"/>
    <property type="match status" value="1"/>
</dbReference>
<sequence>MNHKQKYICIHGHFYQPPRENPWLEAIETQDSAFPFHDWNERITYECYAANTASRILGQDQDIVDIINNYSRISFNFGPTLLSWLEQQDPEAYQAILQADKESLDNFSGHGSALAQVYNHIIMPLANDEDKRTQVIWGIRDFEYRFQRKPEGIWLAETAVDTKTLEILAENNIRFTILAPRQAKSVRVIGTEHWTDVSGDRINPRIPYLCRLPSGRSIVLFFYDGLVSQDVAFKGLLKNGKHFADRLVQAFPEHDQESAQMVHIATDGESYGHHHRHGDMALAYCMTHIETHNLARVTNYGEFLDKFPPTQEVQIFENSSWSCVHGVERWRNNCGCNSGGNPQWNQEWRAPLRQALDWLRDELIPLYTKAMATFVKDPWDIRNKYIDVILNRSQESLHKFLTTHLSPNTSQADKIVFVKLLEMQRQAMLMYTSCGWFFDEVSGIETIQILQYASRAIQLAEEIQPKNTPSLLEQKFLEKLLLVPSNVSELGNAAVIYERKVKPARLTMTRVCAQQAIISLFEEEPDHQTANSYIFESEVYDRLEAGLQKLALGITKVISTLTMEESVVSFAVLYLGQQTIIAHARENMPSEEFMEMHRVVRELFSLGHIGEVIHSMDQFFGTELFSLPYLSKDDQHRVLKKITQNTLESIENSFRQIYEHNYHMMNLMNTTDSSLPGVFKTTVEVVVQANLRDLFESERPNMDEMRRLAKEVKRWHIKPNPDTVGFTAVKRLNLLMKELESTPSLDQVKYLAEWMRELKQFPMTLDLWISQNIYFFVGNRYYGEMRDLARKGDSSAQRWLKYFTELGELLDVKIV</sequence>